<keyword evidence="6" id="KW-1185">Reference proteome</keyword>
<dbReference type="GO" id="GO:0000287">
    <property type="term" value="F:magnesium ion binding"/>
    <property type="evidence" value="ECO:0007669"/>
    <property type="project" value="UniProtKB-ARBA"/>
</dbReference>
<evidence type="ECO:0000313" key="5">
    <source>
        <dbReference type="EMBL" id="GIH09692.1"/>
    </source>
</evidence>
<protein>
    <submittedName>
        <fullName evidence="5">Acetolactate synthase I/II/III large subunit</fullName>
    </submittedName>
</protein>
<dbReference type="AlphaFoldDB" id="A0A8J3QGL1"/>
<evidence type="ECO:0000259" key="3">
    <source>
        <dbReference type="Pfam" id="PF02775"/>
    </source>
</evidence>
<dbReference type="CDD" id="cd02002">
    <property type="entry name" value="TPP_BFDC"/>
    <property type="match status" value="1"/>
</dbReference>
<name>A0A8J3QGL1_9ACTN</name>
<dbReference type="NCBIfam" id="NF005760">
    <property type="entry name" value="PRK07586.1"/>
    <property type="match status" value="1"/>
</dbReference>
<dbReference type="PANTHER" id="PTHR18968:SF86">
    <property type="entry name" value="ACETOLACTATE SYNTHASE LARGE SUBUNIT ILVX-RELATED"/>
    <property type="match status" value="1"/>
</dbReference>
<evidence type="ECO:0000313" key="6">
    <source>
        <dbReference type="Proteomes" id="UP000612899"/>
    </source>
</evidence>
<comment type="similarity">
    <text evidence="1">Belongs to the TPP enzyme family.</text>
</comment>
<dbReference type="SUPFAM" id="SSF52518">
    <property type="entry name" value="Thiamin diphosphate-binding fold (THDP-binding)"/>
    <property type="match status" value="2"/>
</dbReference>
<evidence type="ECO:0000256" key="1">
    <source>
        <dbReference type="ARBA" id="ARBA00007812"/>
    </source>
</evidence>
<dbReference type="InterPro" id="IPR011766">
    <property type="entry name" value="TPP_enzyme_TPP-bd"/>
</dbReference>
<dbReference type="Pfam" id="PF02775">
    <property type="entry name" value="TPP_enzyme_C"/>
    <property type="match status" value="1"/>
</dbReference>
<proteinExistence type="inferred from homology"/>
<dbReference type="Proteomes" id="UP000612899">
    <property type="component" value="Unassembled WGS sequence"/>
</dbReference>
<dbReference type="RefSeq" id="WP_203913425.1">
    <property type="nucleotide sequence ID" value="NZ_BONY01000074.1"/>
</dbReference>
<evidence type="ECO:0000256" key="2">
    <source>
        <dbReference type="ARBA" id="ARBA00023052"/>
    </source>
</evidence>
<dbReference type="InterPro" id="IPR045229">
    <property type="entry name" value="TPP_enz"/>
</dbReference>
<dbReference type="GO" id="GO:0030976">
    <property type="term" value="F:thiamine pyrophosphate binding"/>
    <property type="evidence" value="ECO:0007669"/>
    <property type="project" value="InterPro"/>
</dbReference>
<dbReference type="PANTHER" id="PTHR18968">
    <property type="entry name" value="THIAMINE PYROPHOSPHATE ENZYMES"/>
    <property type="match status" value="1"/>
</dbReference>
<feature type="domain" description="Thiamine pyrophosphate enzyme N-terminal TPP-binding" evidence="4">
    <location>
        <begin position="1"/>
        <end position="108"/>
    </location>
</feature>
<organism evidence="5 6">
    <name type="scientific">Rhizocola hellebori</name>
    <dbReference type="NCBI Taxonomy" id="1392758"/>
    <lineage>
        <taxon>Bacteria</taxon>
        <taxon>Bacillati</taxon>
        <taxon>Actinomycetota</taxon>
        <taxon>Actinomycetes</taxon>
        <taxon>Micromonosporales</taxon>
        <taxon>Micromonosporaceae</taxon>
        <taxon>Rhizocola</taxon>
    </lineage>
</organism>
<dbReference type="Gene3D" id="3.40.50.970">
    <property type="match status" value="2"/>
</dbReference>
<dbReference type="GO" id="GO:0003984">
    <property type="term" value="F:acetolactate synthase activity"/>
    <property type="evidence" value="ECO:0007669"/>
    <property type="project" value="TreeGrafter"/>
</dbReference>
<dbReference type="EMBL" id="BONY01000074">
    <property type="protein sequence ID" value="GIH09692.1"/>
    <property type="molecule type" value="Genomic_DNA"/>
</dbReference>
<dbReference type="InterPro" id="IPR029061">
    <property type="entry name" value="THDP-binding"/>
</dbReference>
<gene>
    <name evidence="5" type="primary">ilvB_3</name>
    <name evidence="5" type="ORF">Rhe02_77590</name>
</gene>
<dbReference type="InterPro" id="IPR012001">
    <property type="entry name" value="Thiamin_PyroP_enz_TPP-bd_dom"/>
</dbReference>
<comment type="caution">
    <text evidence="5">The sequence shown here is derived from an EMBL/GenBank/DDBJ whole genome shotgun (WGS) entry which is preliminary data.</text>
</comment>
<accession>A0A8J3QGL1</accession>
<sequence>MNGAQAILRTLVAGGVEVCFTNPGTSEMHLVAEMDSVPAMRGVLCLFEGVATGAADGYARMAQRPASTLLHLGPGLGNGLANLHNARRAGTPMVNIIGDHATYHERFDAPLQSDIAAMAGTVSKWVGRALTAAQAGALTAEAVGCSLGPAAGDPAGSRIATLILPADVCWSPGASPGAVTPASPASADPDRAEAVAKLLGTQQNCLLLLGGDALLAPGLTAASRVAQATGARLLAEHAPARHERGAGIPHLDRLAYLGQAAAAQLAGTQHLILAGARAPVTFFAYPDSPSDLVPAGCTVHDLGNAATLAQLAELVAPRAKPVAAVDNQAGLPSGELTAQTAAAVLAALLPRHAIVVDEAITSGRFLAAATAGSPRHDWLSLTGGAIGQGMPVATGAAIACPDRPVLNLQADGSAMYTLQALWTQAREGLNVTTVIFHNASYAILGMELRRVGAAGGERSRALLDLPGLDFVHLARGMGVPATRAATADDLAAQLAGVLAEPGPHLIEAMVP</sequence>
<evidence type="ECO:0000259" key="4">
    <source>
        <dbReference type="Pfam" id="PF02776"/>
    </source>
</evidence>
<keyword evidence="2" id="KW-0786">Thiamine pyrophosphate</keyword>
<dbReference type="GO" id="GO:0050660">
    <property type="term" value="F:flavin adenine dinucleotide binding"/>
    <property type="evidence" value="ECO:0007669"/>
    <property type="project" value="TreeGrafter"/>
</dbReference>
<dbReference type="Pfam" id="PF02776">
    <property type="entry name" value="TPP_enzyme_N"/>
    <property type="match status" value="1"/>
</dbReference>
<dbReference type="CDD" id="cd07035">
    <property type="entry name" value="TPP_PYR_POX_like"/>
    <property type="match status" value="1"/>
</dbReference>
<reference evidence="5" key="1">
    <citation type="submission" date="2021-01" db="EMBL/GenBank/DDBJ databases">
        <title>Whole genome shotgun sequence of Rhizocola hellebori NBRC 109834.</title>
        <authorList>
            <person name="Komaki H."/>
            <person name="Tamura T."/>
        </authorList>
    </citation>
    <scope>NUCLEOTIDE SEQUENCE</scope>
    <source>
        <strain evidence="5">NBRC 109834</strain>
    </source>
</reference>
<feature type="domain" description="Thiamine pyrophosphate enzyme TPP-binding" evidence="3">
    <location>
        <begin position="373"/>
        <end position="507"/>
    </location>
</feature>